<feature type="binding site" evidence="6">
    <location>
        <begin position="138"/>
        <end position="139"/>
    </location>
    <ligand>
        <name>S-adenosyl-L-methionine</name>
        <dbReference type="ChEBI" id="CHEBI:59789"/>
    </ligand>
</feature>
<keyword evidence="2 6" id="KW-0698">rRNA processing</keyword>
<proteinExistence type="inferred from homology"/>
<dbReference type="GO" id="GO:0005829">
    <property type="term" value="C:cytosol"/>
    <property type="evidence" value="ECO:0007669"/>
    <property type="project" value="TreeGrafter"/>
</dbReference>
<name>A0A1R4HVF8_9GAMM</name>
<sequence>MSGLTVLVSSLPASVAARLDNGLAQLGLKVTANQREQLLGFVALLHKWNKAYNLTAVRDIDDMVARHVLDSAAVAPYVHGPRLLDVGAGPGLPGIVLAILDPALSVTLLDSNGKKVRFQRQAIMELGLKNVVASQARAETFSDQPFDQVISRAFASLVDFVTLTRELPTANGQWLAMKGPGADDELRELPSGIRLQTRHLLKVPFDTAERQLLILNVDSEPQEGVE</sequence>
<evidence type="ECO:0000313" key="7">
    <source>
        <dbReference type="EMBL" id="SJN11354.1"/>
    </source>
</evidence>
<comment type="similarity">
    <text evidence="6">Belongs to the methyltransferase superfamily. RNA methyltransferase RsmG family.</text>
</comment>
<reference evidence="7 8" key="1">
    <citation type="submission" date="2017-02" db="EMBL/GenBank/DDBJ databases">
        <authorList>
            <person name="Dridi B."/>
        </authorList>
    </citation>
    <scope>NUCLEOTIDE SEQUENCE [LARGE SCALE GENOMIC DNA]</scope>
    <source>
        <strain evidence="7 8">JB380</strain>
    </source>
</reference>
<dbReference type="NCBIfam" id="TIGR00138">
    <property type="entry name" value="rsmG_gidB"/>
    <property type="match status" value="1"/>
</dbReference>
<evidence type="ECO:0000256" key="1">
    <source>
        <dbReference type="ARBA" id="ARBA00022490"/>
    </source>
</evidence>
<comment type="catalytic activity">
    <reaction evidence="6">
        <text>guanosine(527) in 16S rRNA + S-adenosyl-L-methionine = N(7)-methylguanosine(527) in 16S rRNA + S-adenosyl-L-homocysteine</text>
        <dbReference type="Rhea" id="RHEA:42732"/>
        <dbReference type="Rhea" id="RHEA-COMP:10209"/>
        <dbReference type="Rhea" id="RHEA-COMP:10210"/>
        <dbReference type="ChEBI" id="CHEBI:57856"/>
        <dbReference type="ChEBI" id="CHEBI:59789"/>
        <dbReference type="ChEBI" id="CHEBI:74269"/>
        <dbReference type="ChEBI" id="CHEBI:74480"/>
        <dbReference type="EC" id="2.1.1.170"/>
    </reaction>
</comment>
<dbReference type="EMBL" id="FUKM01000020">
    <property type="protein sequence ID" value="SJN11354.1"/>
    <property type="molecule type" value="Genomic_DNA"/>
</dbReference>
<dbReference type="OrthoDB" id="9808773at2"/>
<organism evidence="7 8">
    <name type="scientific">Halomonas citrativorans</name>
    <dbReference type="NCBI Taxonomy" id="2742612"/>
    <lineage>
        <taxon>Bacteria</taxon>
        <taxon>Pseudomonadati</taxon>
        <taxon>Pseudomonadota</taxon>
        <taxon>Gammaproteobacteria</taxon>
        <taxon>Oceanospirillales</taxon>
        <taxon>Halomonadaceae</taxon>
        <taxon>Halomonas</taxon>
    </lineage>
</organism>
<evidence type="ECO:0000256" key="3">
    <source>
        <dbReference type="ARBA" id="ARBA00022603"/>
    </source>
</evidence>
<evidence type="ECO:0000313" key="8">
    <source>
        <dbReference type="Proteomes" id="UP000196331"/>
    </source>
</evidence>
<dbReference type="HAMAP" id="MF_00074">
    <property type="entry name" value="16SrRNA_methyltr_G"/>
    <property type="match status" value="1"/>
</dbReference>
<evidence type="ECO:0000256" key="4">
    <source>
        <dbReference type="ARBA" id="ARBA00022679"/>
    </source>
</evidence>
<dbReference type="EC" id="2.1.1.170" evidence="6"/>
<keyword evidence="4 6" id="KW-0808">Transferase</keyword>
<dbReference type="SUPFAM" id="SSF53335">
    <property type="entry name" value="S-adenosyl-L-methionine-dependent methyltransferases"/>
    <property type="match status" value="1"/>
</dbReference>
<comment type="subcellular location">
    <subcellularLocation>
        <location evidence="6">Cytoplasm</location>
    </subcellularLocation>
</comment>
<dbReference type="InterPro" id="IPR003682">
    <property type="entry name" value="rRNA_ssu_MeTfrase_G"/>
</dbReference>
<dbReference type="GO" id="GO:0070043">
    <property type="term" value="F:rRNA (guanine-N7-)-methyltransferase activity"/>
    <property type="evidence" value="ECO:0007669"/>
    <property type="project" value="UniProtKB-UniRule"/>
</dbReference>
<comment type="caution">
    <text evidence="7">The sequence shown here is derived from an EMBL/GenBank/DDBJ whole genome shotgun (WGS) entry which is preliminary data.</text>
</comment>
<dbReference type="Pfam" id="PF02527">
    <property type="entry name" value="GidB"/>
    <property type="match status" value="1"/>
</dbReference>
<dbReference type="InterPro" id="IPR029063">
    <property type="entry name" value="SAM-dependent_MTases_sf"/>
</dbReference>
<dbReference type="RefSeq" id="WP_087107028.1">
    <property type="nucleotide sequence ID" value="NZ_FUKM01000020.1"/>
</dbReference>
<keyword evidence="1 6" id="KW-0963">Cytoplasm</keyword>
<feature type="binding site" evidence="6">
    <location>
        <position position="87"/>
    </location>
    <ligand>
        <name>S-adenosyl-L-methionine</name>
        <dbReference type="ChEBI" id="CHEBI:59789"/>
    </ligand>
</feature>
<dbReference type="AlphaFoldDB" id="A0A1R4HVF8"/>
<protein>
    <recommendedName>
        <fullName evidence="6">Ribosomal RNA small subunit methyltransferase G</fullName>
        <ecNumber evidence="6">2.1.1.170</ecNumber>
    </recommendedName>
    <alternativeName>
        <fullName evidence="6">16S rRNA 7-methylguanosine methyltransferase</fullName>
        <shortName evidence="6">16S rRNA m7G methyltransferase</shortName>
    </alternativeName>
</protein>
<comment type="function">
    <text evidence="6">Specifically methylates the N7 position of guanine in position 527 of 16S rRNA.</text>
</comment>
<evidence type="ECO:0000256" key="6">
    <source>
        <dbReference type="HAMAP-Rule" id="MF_00074"/>
    </source>
</evidence>
<evidence type="ECO:0000256" key="2">
    <source>
        <dbReference type="ARBA" id="ARBA00022552"/>
    </source>
</evidence>
<accession>A0A1R4HVF8</accession>
<feature type="binding site" evidence="6">
    <location>
        <position position="152"/>
    </location>
    <ligand>
        <name>S-adenosyl-L-methionine</name>
        <dbReference type="ChEBI" id="CHEBI:59789"/>
    </ligand>
</feature>
<dbReference type="Proteomes" id="UP000196331">
    <property type="component" value="Unassembled WGS sequence"/>
</dbReference>
<dbReference type="PANTHER" id="PTHR31760">
    <property type="entry name" value="S-ADENOSYL-L-METHIONINE-DEPENDENT METHYLTRANSFERASES SUPERFAMILY PROTEIN"/>
    <property type="match status" value="1"/>
</dbReference>
<dbReference type="Gene3D" id="3.40.50.150">
    <property type="entry name" value="Vaccinia Virus protein VP39"/>
    <property type="match status" value="1"/>
</dbReference>
<dbReference type="CDD" id="cd02440">
    <property type="entry name" value="AdoMet_MTases"/>
    <property type="match status" value="1"/>
</dbReference>
<keyword evidence="3 6" id="KW-0489">Methyltransferase</keyword>
<dbReference type="PANTHER" id="PTHR31760:SF0">
    <property type="entry name" value="S-ADENOSYL-L-METHIONINE-DEPENDENT METHYLTRANSFERASES SUPERFAMILY PROTEIN"/>
    <property type="match status" value="1"/>
</dbReference>
<dbReference type="PIRSF" id="PIRSF003078">
    <property type="entry name" value="GidB"/>
    <property type="match status" value="1"/>
</dbReference>
<keyword evidence="5 6" id="KW-0949">S-adenosyl-L-methionine</keyword>
<feature type="binding site" evidence="6">
    <location>
        <position position="92"/>
    </location>
    <ligand>
        <name>S-adenosyl-L-methionine</name>
        <dbReference type="ChEBI" id="CHEBI:59789"/>
    </ligand>
</feature>
<gene>
    <name evidence="6" type="primary">rsmG</name>
    <name evidence="7" type="ORF">CZ787_05760</name>
</gene>
<evidence type="ECO:0000256" key="5">
    <source>
        <dbReference type="ARBA" id="ARBA00022691"/>
    </source>
</evidence>
<comment type="caution">
    <text evidence="6">Lacks conserved residue(s) required for the propagation of feature annotation.</text>
</comment>